<dbReference type="VEuPathDB" id="FungiDB:GGTG_02963"/>
<dbReference type="PANTHER" id="PTHR41805">
    <property type="entry name" value="EXPRESSED PROTEIN"/>
    <property type="match status" value="1"/>
</dbReference>
<dbReference type="EnsemblFungi" id="EJT77860">
    <property type="protein sequence ID" value="EJT77860"/>
    <property type="gene ID" value="GGTG_02963"/>
</dbReference>
<evidence type="ECO:0008006" key="5">
    <source>
        <dbReference type="Google" id="ProtNLM"/>
    </source>
</evidence>
<dbReference type="HOGENOM" id="CLU_1865232_0_0_1"/>
<reference evidence="2" key="3">
    <citation type="submission" date="2010-09" db="EMBL/GenBank/DDBJ databases">
        <title>Annotation of Gaeumannomyces graminis var. tritici R3-111a-1.</title>
        <authorList>
            <consortium name="The Broad Institute Genome Sequencing Platform"/>
            <person name="Ma L.-J."/>
            <person name="Dead R."/>
            <person name="Young S.K."/>
            <person name="Zeng Q."/>
            <person name="Gargeya S."/>
            <person name="Fitzgerald M."/>
            <person name="Haas B."/>
            <person name="Abouelleil A."/>
            <person name="Alvarado L."/>
            <person name="Arachchi H.M."/>
            <person name="Berlin A."/>
            <person name="Brown A."/>
            <person name="Chapman S.B."/>
            <person name="Chen Z."/>
            <person name="Dunbar C."/>
            <person name="Freedman E."/>
            <person name="Gearin G."/>
            <person name="Gellesch M."/>
            <person name="Goldberg J."/>
            <person name="Griggs A."/>
            <person name="Gujja S."/>
            <person name="Heiman D."/>
            <person name="Howarth C."/>
            <person name="Larson L."/>
            <person name="Lui A."/>
            <person name="MacDonald P.J.P."/>
            <person name="Mehta T."/>
            <person name="Montmayeur A."/>
            <person name="Murphy C."/>
            <person name="Neiman D."/>
            <person name="Pearson M."/>
            <person name="Priest M."/>
            <person name="Roberts A."/>
            <person name="Saif S."/>
            <person name="Shea T."/>
            <person name="Shenoy N."/>
            <person name="Sisk P."/>
            <person name="Stolte C."/>
            <person name="Sykes S."/>
            <person name="Yandava C."/>
            <person name="Wortman J."/>
            <person name="Nusbaum C."/>
            <person name="Birren B."/>
        </authorList>
    </citation>
    <scope>NUCLEOTIDE SEQUENCE</scope>
    <source>
        <strain evidence="2">R3-111a-1</strain>
    </source>
</reference>
<evidence type="ECO:0000313" key="2">
    <source>
        <dbReference type="EMBL" id="EJT77860.1"/>
    </source>
</evidence>
<feature type="compositionally biased region" description="Basic and acidic residues" evidence="1">
    <location>
        <begin position="67"/>
        <end position="104"/>
    </location>
</feature>
<accession>J3NNV7</accession>
<evidence type="ECO:0000313" key="4">
    <source>
        <dbReference type="Proteomes" id="UP000006039"/>
    </source>
</evidence>
<dbReference type="AlphaFoldDB" id="J3NNV7"/>
<name>J3NNV7_GAET3</name>
<reference evidence="2" key="2">
    <citation type="submission" date="2010-07" db="EMBL/GenBank/DDBJ databases">
        <authorList>
            <consortium name="The Broad Institute Genome Sequencing Platform"/>
            <consortium name="Broad Institute Genome Sequencing Center for Infectious Disease"/>
            <person name="Ma L.-J."/>
            <person name="Dead R."/>
            <person name="Young S."/>
            <person name="Zeng Q."/>
            <person name="Koehrsen M."/>
            <person name="Alvarado L."/>
            <person name="Berlin A."/>
            <person name="Chapman S.B."/>
            <person name="Chen Z."/>
            <person name="Freedman E."/>
            <person name="Gellesch M."/>
            <person name="Goldberg J."/>
            <person name="Griggs A."/>
            <person name="Gujja S."/>
            <person name="Heilman E.R."/>
            <person name="Heiman D."/>
            <person name="Hepburn T."/>
            <person name="Howarth C."/>
            <person name="Jen D."/>
            <person name="Larson L."/>
            <person name="Mehta T."/>
            <person name="Neiman D."/>
            <person name="Pearson M."/>
            <person name="Roberts A."/>
            <person name="Saif S."/>
            <person name="Shea T."/>
            <person name="Shenoy N."/>
            <person name="Sisk P."/>
            <person name="Stolte C."/>
            <person name="Sykes S."/>
            <person name="Walk T."/>
            <person name="White J."/>
            <person name="Yandava C."/>
            <person name="Haas B."/>
            <person name="Nusbaum C."/>
            <person name="Birren B."/>
        </authorList>
    </citation>
    <scope>NUCLEOTIDE SEQUENCE</scope>
    <source>
        <strain evidence="2">R3-111a-1</strain>
    </source>
</reference>
<evidence type="ECO:0000313" key="3">
    <source>
        <dbReference type="EnsemblFungi" id="EJT77860"/>
    </source>
</evidence>
<evidence type="ECO:0000256" key="1">
    <source>
        <dbReference type="SAM" id="MobiDB-lite"/>
    </source>
</evidence>
<protein>
    <recommendedName>
        <fullName evidence="5">rRNA-processing protein FYV7</fullName>
    </recommendedName>
</protein>
<dbReference type="EMBL" id="GL385396">
    <property type="protein sequence ID" value="EJT77860.1"/>
    <property type="molecule type" value="Genomic_DNA"/>
</dbReference>
<feature type="compositionally biased region" description="Basic residues" evidence="1">
    <location>
        <begin position="105"/>
        <end position="120"/>
    </location>
</feature>
<dbReference type="OrthoDB" id="2135053at2759"/>
<gene>
    <name evidence="3" type="primary">20343421</name>
    <name evidence="2" type="ORF">GGTG_02963</name>
</gene>
<dbReference type="RefSeq" id="XP_009219005.1">
    <property type="nucleotide sequence ID" value="XM_009220741.1"/>
</dbReference>
<dbReference type="Proteomes" id="UP000006039">
    <property type="component" value="Unassembled WGS sequence"/>
</dbReference>
<dbReference type="eggNOG" id="ENOG502SBYU">
    <property type="taxonomic scope" value="Eukaryota"/>
</dbReference>
<reference evidence="3" key="4">
    <citation type="journal article" date="2015" name="G3 (Bethesda)">
        <title>Genome sequences of three phytopathogenic species of the Magnaporthaceae family of fungi.</title>
        <authorList>
            <person name="Okagaki L.H."/>
            <person name="Nunes C.C."/>
            <person name="Sailsbery J."/>
            <person name="Clay B."/>
            <person name="Brown D."/>
            <person name="John T."/>
            <person name="Oh Y."/>
            <person name="Young N."/>
            <person name="Fitzgerald M."/>
            <person name="Haas B.J."/>
            <person name="Zeng Q."/>
            <person name="Young S."/>
            <person name="Adiconis X."/>
            <person name="Fan L."/>
            <person name="Levin J.Z."/>
            <person name="Mitchell T.K."/>
            <person name="Okubara P.A."/>
            <person name="Farman M.L."/>
            <person name="Kohn L.M."/>
            <person name="Birren B."/>
            <person name="Ma L.-J."/>
            <person name="Dean R.A."/>
        </authorList>
    </citation>
    <scope>NUCLEOTIDE SEQUENCE</scope>
    <source>
        <strain evidence="3">R3-111a-1</strain>
    </source>
</reference>
<feature type="compositionally biased region" description="Low complexity" evidence="1">
    <location>
        <begin position="49"/>
        <end position="61"/>
    </location>
</feature>
<sequence length="137" mass="15347">MTTETATEPKPQQAGTSDPDAPPAREERRERDGDGGGGGGGDRRRKHANNNNKSNQNTSKKPGYFQKDLEAAEELRRAAEERAERARARREERARKTADRDRLRRAVAKAKRPGRNGKAKLGRESNVLLEKVKRMMG</sequence>
<keyword evidence="4" id="KW-1185">Reference proteome</keyword>
<feature type="region of interest" description="Disordered" evidence="1">
    <location>
        <begin position="1"/>
        <end position="125"/>
    </location>
</feature>
<dbReference type="GeneID" id="20343421"/>
<dbReference type="PANTHER" id="PTHR41805:SF1">
    <property type="entry name" value="RRNA-PROCESSING PROTEIN FYV7"/>
    <property type="match status" value="1"/>
</dbReference>
<reference evidence="3" key="5">
    <citation type="submission" date="2018-04" db="UniProtKB">
        <authorList>
            <consortium name="EnsemblFungi"/>
        </authorList>
    </citation>
    <scope>IDENTIFICATION</scope>
    <source>
        <strain evidence="3">R3-111a-1</strain>
    </source>
</reference>
<organism evidence="2">
    <name type="scientific">Gaeumannomyces tritici (strain R3-111a-1)</name>
    <name type="common">Wheat and barley take-all root rot fungus</name>
    <name type="synonym">Gaeumannomyces graminis var. tritici</name>
    <dbReference type="NCBI Taxonomy" id="644352"/>
    <lineage>
        <taxon>Eukaryota</taxon>
        <taxon>Fungi</taxon>
        <taxon>Dikarya</taxon>
        <taxon>Ascomycota</taxon>
        <taxon>Pezizomycotina</taxon>
        <taxon>Sordariomycetes</taxon>
        <taxon>Sordariomycetidae</taxon>
        <taxon>Magnaporthales</taxon>
        <taxon>Magnaporthaceae</taxon>
        <taxon>Gaeumannomyces</taxon>
    </lineage>
</organism>
<feature type="compositionally biased region" description="Basic and acidic residues" evidence="1">
    <location>
        <begin position="23"/>
        <end position="34"/>
    </location>
</feature>
<proteinExistence type="predicted"/>
<reference evidence="4" key="1">
    <citation type="submission" date="2010-07" db="EMBL/GenBank/DDBJ databases">
        <title>The genome sequence of Gaeumannomyces graminis var. tritici strain R3-111a-1.</title>
        <authorList>
            <consortium name="The Broad Institute Genome Sequencing Platform"/>
            <person name="Ma L.-J."/>
            <person name="Dead R."/>
            <person name="Young S."/>
            <person name="Zeng Q."/>
            <person name="Koehrsen M."/>
            <person name="Alvarado L."/>
            <person name="Berlin A."/>
            <person name="Chapman S.B."/>
            <person name="Chen Z."/>
            <person name="Freedman E."/>
            <person name="Gellesch M."/>
            <person name="Goldberg J."/>
            <person name="Griggs A."/>
            <person name="Gujja S."/>
            <person name="Heilman E.R."/>
            <person name="Heiman D."/>
            <person name="Hepburn T."/>
            <person name="Howarth C."/>
            <person name="Jen D."/>
            <person name="Larson L."/>
            <person name="Mehta T."/>
            <person name="Neiman D."/>
            <person name="Pearson M."/>
            <person name="Roberts A."/>
            <person name="Saif S."/>
            <person name="Shea T."/>
            <person name="Shenoy N."/>
            <person name="Sisk P."/>
            <person name="Stolte C."/>
            <person name="Sykes S."/>
            <person name="Walk T."/>
            <person name="White J."/>
            <person name="Yandava C."/>
            <person name="Haas B."/>
            <person name="Nusbaum C."/>
            <person name="Birren B."/>
        </authorList>
    </citation>
    <scope>NUCLEOTIDE SEQUENCE [LARGE SCALE GENOMIC DNA]</scope>
    <source>
        <strain evidence="4">R3-111a-1</strain>
    </source>
</reference>